<protein>
    <submittedName>
        <fullName evidence="2">Uncharacterized protein</fullName>
    </submittedName>
</protein>
<keyword evidence="3" id="KW-1185">Reference proteome</keyword>
<evidence type="ECO:0000313" key="2">
    <source>
        <dbReference type="EMBL" id="VDN11779.1"/>
    </source>
</evidence>
<sequence>MQNERQIRELREKRENDQREIMQKMAEIQRLSSKVEVWRERVQEEFNSKECIQDKICGEVGSPMRTMRSQ</sequence>
<evidence type="ECO:0000256" key="1">
    <source>
        <dbReference type="SAM" id="Coils"/>
    </source>
</evidence>
<name>A0A3P7NRK6_DIBLA</name>
<dbReference type="Proteomes" id="UP000281553">
    <property type="component" value="Unassembled WGS sequence"/>
</dbReference>
<gene>
    <name evidence="2" type="ORF">DILT_LOCUS7610</name>
</gene>
<reference evidence="2 3" key="1">
    <citation type="submission" date="2018-11" db="EMBL/GenBank/DDBJ databases">
        <authorList>
            <consortium name="Pathogen Informatics"/>
        </authorList>
    </citation>
    <scope>NUCLEOTIDE SEQUENCE [LARGE SCALE GENOMIC DNA]</scope>
</reference>
<dbReference type="AlphaFoldDB" id="A0A3P7NRK6"/>
<accession>A0A3P7NRK6</accession>
<evidence type="ECO:0000313" key="3">
    <source>
        <dbReference type="Proteomes" id="UP000281553"/>
    </source>
</evidence>
<keyword evidence="1" id="KW-0175">Coiled coil</keyword>
<organism evidence="2 3">
    <name type="scientific">Dibothriocephalus latus</name>
    <name type="common">Fish tapeworm</name>
    <name type="synonym">Diphyllobothrium latum</name>
    <dbReference type="NCBI Taxonomy" id="60516"/>
    <lineage>
        <taxon>Eukaryota</taxon>
        <taxon>Metazoa</taxon>
        <taxon>Spiralia</taxon>
        <taxon>Lophotrochozoa</taxon>
        <taxon>Platyhelminthes</taxon>
        <taxon>Cestoda</taxon>
        <taxon>Eucestoda</taxon>
        <taxon>Diphyllobothriidea</taxon>
        <taxon>Diphyllobothriidae</taxon>
        <taxon>Dibothriocephalus</taxon>
    </lineage>
</organism>
<proteinExistence type="predicted"/>
<dbReference type="EMBL" id="UYRU01052246">
    <property type="protein sequence ID" value="VDN11779.1"/>
    <property type="molecule type" value="Genomic_DNA"/>
</dbReference>
<feature type="coiled-coil region" evidence="1">
    <location>
        <begin position="7"/>
        <end position="41"/>
    </location>
</feature>